<dbReference type="PANTHER" id="PTHR11562">
    <property type="entry name" value="CATION EFFLUX PROTEIN/ ZINC TRANSPORTER"/>
    <property type="match status" value="1"/>
</dbReference>
<evidence type="ECO:0000256" key="1">
    <source>
        <dbReference type="ARBA" id="ARBA00004141"/>
    </source>
</evidence>
<feature type="transmembrane region" description="Helical" evidence="5">
    <location>
        <begin position="86"/>
        <end position="107"/>
    </location>
</feature>
<dbReference type="PANTHER" id="PTHR11562:SF17">
    <property type="entry name" value="RE54080P-RELATED"/>
    <property type="match status" value="1"/>
</dbReference>
<dbReference type="AlphaFoldDB" id="A0A5B8RBH4"/>
<dbReference type="EMBL" id="MN079078">
    <property type="protein sequence ID" value="QEA04037.1"/>
    <property type="molecule type" value="Genomic_DNA"/>
</dbReference>
<dbReference type="Gene3D" id="1.20.1510.10">
    <property type="entry name" value="Cation efflux protein transmembrane domain"/>
    <property type="match status" value="1"/>
</dbReference>
<keyword evidence="2 5" id="KW-0812">Transmembrane</keyword>
<feature type="transmembrane region" description="Helical" evidence="5">
    <location>
        <begin position="23"/>
        <end position="44"/>
    </location>
</feature>
<dbReference type="GO" id="GO:0005886">
    <property type="term" value="C:plasma membrane"/>
    <property type="evidence" value="ECO:0007669"/>
    <property type="project" value="TreeGrafter"/>
</dbReference>
<feature type="transmembrane region" description="Helical" evidence="5">
    <location>
        <begin position="113"/>
        <end position="132"/>
    </location>
</feature>
<evidence type="ECO:0000313" key="7">
    <source>
        <dbReference type="EMBL" id="QEA04037.1"/>
    </source>
</evidence>
<dbReference type="GO" id="GO:0005385">
    <property type="term" value="F:zinc ion transmembrane transporter activity"/>
    <property type="evidence" value="ECO:0007669"/>
    <property type="project" value="TreeGrafter"/>
</dbReference>
<dbReference type="Pfam" id="PF01545">
    <property type="entry name" value="Cation_efflux"/>
    <property type="match status" value="1"/>
</dbReference>
<evidence type="ECO:0000256" key="3">
    <source>
        <dbReference type="ARBA" id="ARBA00022989"/>
    </source>
</evidence>
<dbReference type="InterPro" id="IPR050681">
    <property type="entry name" value="CDF/SLC30A"/>
</dbReference>
<keyword evidence="4 5" id="KW-0472">Membrane</keyword>
<sequence>MAGCCHDDDCAASALAERQARMLWVVLAINAVMFVVEFGAGWVAGSTALLGDSLDMLGDALVYGFSLVAVARGARWKAASAGLKGGIMAAFGIAVLLEAGAKALWGVAPASGLMAGIGVLVLLANAACLVVLTRHRGDDVNMSSAWVCSRNDIVANVGVLVAAGAVALTASPWPDILVGTAVALLFLRSAVRVLGDARRSWDAAPAG</sequence>
<name>A0A5B8RBH4_9ZZZZ</name>
<feature type="domain" description="Cation efflux protein transmembrane" evidence="6">
    <location>
        <begin position="23"/>
        <end position="198"/>
    </location>
</feature>
<feature type="transmembrane region" description="Helical" evidence="5">
    <location>
        <begin position="153"/>
        <end position="170"/>
    </location>
</feature>
<evidence type="ECO:0000256" key="4">
    <source>
        <dbReference type="ARBA" id="ARBA00023136"/>
    </source>
</evidence>
<feature type="transmembrane region" description="Helical" evidence="5">
    <location>
        <begin position="56"/>
        <end position="74"/>
    </location>
</feature>
<dbReference type="SUPFAM" id="SSF161111">
    <property type="entry name" value="Cation efflux protein transmembrane domain-like"/>
    <property type="match status" value="1"/>
</dbReference>
<organism evidence="7">
    <name type="scientific">uncultured organism</name>
    <dbReference type="NCBI Taxonomy" id="155900"/>
    <lineage>
        <taxon>unclassified sequences</taxon>
        <taxon>environmental samples</taxon>
    </lineage>
</organism>
<proteinExistence type="predicted"/>
<evidence type="ECO:0000256" key="5">
    <source>
        <dbReference type="SAM" id="Phobius"/>
    </source>
</evidence>
<dbReference type="InterPro" id="IPR027469">
    <property type="entry name" value="Cation_efflux_TMD_sf"/>
</dbReference>
<evidence type="ECO:0000259" key="6">
    <source>
        <dbReference type="Pfam" id="PF01545"/>
    </source>
</evidence>
<protein>
    <submittedName>
        <fullName evidence="7">Zinc transporter ZitB</fullName>
    </submittedName>
</protein>
<dbReference type="InterPro" id="IPR058533">
    <property type="entry name" value="Cation_efflux_TM"/>
</dbReference>
<keyword evidence="3 5" id="KW-1133">Transmembrane helix</keyword>
<feature type="transmembrane region" description="Helical" evidence="5">
    <location>
        <begin position="176"/>
        <end position="195"/>
    </location>
</feature>
<reference evidence="7" key="1">
    <citation type="submission" date="2019-06" db="EMBL/GenBank/DDBJ databases">
        <authorList>
            <person name="Murdoch R.W."/>
            <person name="Fathepure B."/>
        </authorList>
    </citation>
    <scope>NUCLEOTIDE SEQUENCE</scope>
</reference>
<evidence type="ECO:0000256" key="2">
    <source>
        <dbReference type="ARBA" id="ARBA00022692"/>
    </source>
</evidence>
<accession>A0A5B8RBH4</accession>
<gene>
    <name evidence="7" type="primary">zitB</name>
    <name evidence="7" type="ORF">KBTEX_00338</name>
</gene>
<comment type="subcellular location">
    <subcellularLocation>
        <location evidence="1">Membrane</location>
        <topology evidence="1">Multi-pass membrane protein</topology>
    </subcellularLocation>
</comment>